<dbReference type="SUPFAM" id="SSF50156">
    <property type="entry name" value="PDZ domain-like"/>
    <property type="match status" value="1"/>
</dbReference>
<reference evidence="2" key="1">
    <citation type="submission" date="2024-02" db="UniProtKB">
        <authorList>
            <consortium name="WormBaseParasite"/>
        </authorList>
    </citation>
    <scope>IDENTIFICATION</scope>
</reference>
<evidence type="ECO:0000313" key="2">
    <source>
        <dbReference type="WBParaSite" id="MBELARI_LOCUS2291"/>
    </source>
</evidence>
<dbReference type="PANTHER" id="PTHR31327">
    <property type="entry name" value="SPERM MEIOSIS PDZ DOMAIN CONTAINING PROTEINS-RELATED"/>
    <property type="match status" value="1"/>
</dbReference>
<protein>
    <recommendedName>
        <fullName evidence="3">PDZ domain-containing protein</fullName>
    </recommendedName>
</protein>
<evidence type="ECO:0008006" key="3">
    <source>
        <dbReference type="Google" id="ProtNLM"/>
    </source>
</evidence>
<dbReference type="InterPro" id="IPR036034">
    <property type="entry name" value="PDZ_sf"/>
</dbReference>
<sequence length="315" mass="35577">MYDCPGVFIPDPEAETTWNYWYAQSQENKYFSMAQSPSLMIFIGVMTFWDKGRFKMKFIQEDASFFYKSISARITRNDSYIGNSNFCSILTNGETEDTKIKNDVTRETKEEVSGAVKKSKNPLSAVPERLLNKRTLNFKVPPAKVFDVKVNSACQVITLPTFGIKTEQLDLGDLIKDVNGTEITAKSQLNSFLKKLATDSKAEYEVNITFLRVIRTEPIPLNSPLIPAAVDLQLGFTYLEGHMLLLPRGSLGLKIKTYNNKVYVTSTDNGFNCVSKRTLLVGDAILSVDQKPVSMLKECSEMLTSCLEREKDLYR</sequence>
<dbReference type="Proteomes" id="UP000887575">
    <property type="component" value="Unassembled WGS sequence"/>
</dbReference>
<keyword evidence="1" id="KW-1185">Reference proteome</keyword>
<proteinExistence type="predicted"/>
<dbReference type="WBParaSite" id="MBELARI_LOCUS2291">
    <property type="protein sequence ID" value="MBELARI_LOCUS2291"/>
    <property type="gene ID" value="MBELARI_LOCUS2291"/>
</dbReference>
<name>A0AAF3F6A0_9BILA</name>
<organism evidence="1 2">
    <name type="scientific">Mesorhabditis belari</name>
    <dbReference type="NCBI Taxonomy" id="2138241"/>
    <lineage>
        <taxon>Eukaryota</taxon>
        <taxon>Metazoa</taxon>
        <taxon>Ecdysozoa</taxon>
        <taxon>Nematoda</taxon>
        <taxon>Chromadorea</taxon>
        <taxon>Rhabditida</taxon>
        <taxon>Rhabditina</taxon>
        <taxon>Rhabditomorpha</taxon>
        <taxon>Rhabditoidea</taxon>
        <taxon>Rhabditidae</taxon>
        <taxon>Mesorhabditinae</taxon>
        <taxon>Mesorhabditis</taxon>
    </lineage>
</organism>
<dbReference type="PANTHER" id="PTHR31327:SF7">
    <property type="entry name" value="PDZ DOMAIN-CONTAINING PROTEIN"/>
    <property type="match status" value="1"/>
</dbReference>
<accession>A0AAF3F6A0</accession>
<dbReference type="InterPro" id="IPR040264">
    <property type="entry name" value="T15H9.4-like"/>
</dbReference>
<dbReference type="AlphaFoldDB" id="A0AAF3F6A0"/>
<evidence type="ECO:0000313" key="1">
    <source>
        <dbReference type="Proteomes" id="UP000887575"/>
    </source>
</evidence>